<keyword evidence="2" id="KW-0443">Lipid metabolism</keyword>
<keyword evidence="4" id="KW-1133">Transmembrane helix</keyword>
<organism evidence="6 7">
    <name type="scientific">Elasticomyces elasticus</name>
    <dbReference type="NCBI Taxonomy" id="574655"/>
    <lineage>
        <taxon>Eukaryota</taxon>
        <taxon>Fungi</taxon>
        <taxon>Dikarya</taxon>
        <taxon>Ascomycota</taxon>
        <taxon>Pezizomycotina</taxon>
        <taxon>Dothideomycetes</taxon>
        <taxon>Dothideomycetidae</taxon>
        <taxon>Mycosphaerellales</taxon>
        <taxon>Teratosphaeriaceae</taxon>
        <taxon>Elasticomyces</taxon>
    </lineage>
</organism>
<keyword evidence="2" id="KW-0442">Lipid degradation</keyword>
<dbReference type="GO" id="GO:0004622">
    <property type="term" value="F:phosphatidylcholine lysophospholipase activity"/>
    <property type="evidence" value="ECO:0007669"/>
    <property type="project" value="TreeGrafter"/>
</dbReference>
<dbReference type="Proteomes" id="UP001310594">
    <property type="component" value="Unassembled WGS sequence"/>
</dbReference>
<name>A0AAN7WC06_9PEZI</name>
<feature type="domain" description="DUF676" evidence="5">
    <location>
        <begin position="10"/>
        <end position="211"/>
    </location>
</feature>
<proteinExistence type="inferred from homology"/>
<dbReference type="InterPro" id="IPR007751">
    <property type="entry name" value="DUF676_lipase-like"/>
</dbReference>
<evidence type="ECO:0000256" key="3">
    <source>
        <dbReference type="SAM" id="MobiDB-lite"/>
    </source>
</evidence>
<dbReference type="PANTHER" id="PTHR12482:SF65">
    <property type="entry name" value="ESTERASE, PUTATIVE (AFU_ORTHOLOGUE AFUA_3G12320)-RELATED"/>
    <property type="match status" value="1"/>
</dbReference>
<dbReference type="InterPro" id="IPR044294">
    <property type="entry name" value="Lipase-like"/>
</dbReference>
<feature type="compositionally biased region" description="Polar residues" evidence="3">
    <location>
        <begin position="377"/>
        <end position="392"/>
    </location>
</feature>
<dbReference type="PANTHER" id="PTHR12482">
    <property type="entry name" value="LIPASE ROG1-RELATED-RELATED"/>
    <property type="match status" value="1"/>
</dbReference>
<evidence type="ECO:0000256" key="1">
    <source>
        <dbReference type="ARBA" id="ARBA00007920"/>
    </source>
</evidence>
<gene>
    <name evidence="6" type="ORF">LTR97_008861</name>
</gene>
<dbReference type="Pfam" id="PF05057">
    <property type="entry name" value="DUF676"/>
    <property type="match status" value="1"/>
</dbReference>
<sequence length="416" mass="46602">MAESTQDAAKAQHLVVICHGLWGNPVHLKHLRDTLATHHEEAGVYVFTPKANSDSFTYDGIEVGAERITNEVEQKIDELRKAGSKLSKISVAGYSLGGLVARYVVGLLYKNGVFDTLRPMNFTTFATPHLGVRTPRAGYRAQTWNFLGSRTLSTSGQQMFLVDNFRGTGRSLLSIMADPSSIFVRGLSMFKRKSVYANALNDRSVPYYTSSMSRCDPFVDPDAIEVHPLPDQEEPVVLDPENPVTPRKHKEEKQLAFHERYIISSRTLQSLPFYAVLCTVLPLAVPLFLINAGYQTYKSAQRVRLHEAGSVMDLKRYRIPLLEEAQAMQDRVMERFAAERTHLNEESGKGYLPTPPPESSSSSVSDAEESSKLMRSISATQKSEQAKNTSPWPTLALTDDQFEMIDNLDNIRMLRL</sequence>
<dbReference type="AlphaFoldDB" id="A0AAN7WC06"/>
<dbReference type="SUPFAM" id="SSF53474">
    <property type="entry name" value="alpha/beta-Hydrolases"/>
    <property type="match status" value="1"/>
</dbReference>
<keyword evidence="4" id="KW-0472">Membrane</keyword>
<reference evidence="6" key="1">
    <citation type="submission" date="2023-08" db="EMBL/GenBank/DDBJ databases">
        <title>Black Yeasts Isolated from many extreme environments.</title>
        <authorList>
            <person name="Coleine C."/>
            <person name="Stajich J.E."/>
            <person name="Selbmann L."/>
        </authorList>
    </citation>
    <scope>NUCLEOTIDE SEQUENCE</scope>
    <source>
        <strain evidence="6">CCFEE 5810</strain>
    </source>
</reference>
<evidence type="ECO:0000256" key="2">
    <source>
        <dbReference type="ARBA" id="ARBA00022963"/>
    </source>
</evidence>
<keyword evidence="4" id="KW-0812">Transmembrane</keyword>
<dbReference type="EMBL" id="JAVRQU010000014">
    <property type="protein sequence ID" value="KAK5695355.1"/>
    <property type="molecule type" value="Genomic_DNA"/>
</dbReference>
<evidence type="ECO:0000313" key="7">
    <source>
        <dbReference type="Proteomes" id="UP001310594"/>
    </source>
</evidence>
<dbReference type="InterPro" id="IPR029058">
    <property type="entry name" value="AB_hydrolase_fold"/>
</dbReference>
<dbReference type="GO" id="GO:0016042">
    <property type="term" value="P:lipid catabolic process"/>
    <property type="evidence" value="ECO:0007669"/>
    <property type="project" value="UniProtKB-KW"/>
</dbReference>
<dbReference type="GO" id="GO:0005811">
    <property type="term" value="C:lipid droplet"/>
    <property type="evidence" value="ECO:0007669"/>
    <property type="project" value="TreeGrafter"/>
</dbReference>
<feature type="region of interest" description="Disordered" evidence="3">
    <location>
        <begin position="343"/>
        <end position="394"/>
    </location>
</feature>
<evidence type="ECO:0000259" key="5">
    <source>
        <dbReference type="Pfam" id="PF05057"/>
    </source>
</evidence>
<dbReference type="Gene3D" id="3.40.50.1820">
    <property type="entry name" value="alpha/beta hydrolase"/>
    <property type="match status" value="1"/>
</dbReference>
<dbReference type="GO" id="GO:0047372">
    <property type="term" value="F:monoacylglycerol lipase activity"/>
    <property type="evidence" value="ECO:0007669"/>
    <property type="project" value="TreeGrafter"/>
</dbReference>
<evidence type="ECO:0000313" key="6">
    <source>
        <dbReference type="EMBL" id="KAK5695355.1"/>
    </source>
</evidence>
<comment type="caution">
    <text evidence="6">The sequence shown here is derived from an EMBL/GenBank/DDBJ whole genome shotgun (WGS) entry which is preliminary data.</text>
</comment>
<feature type="transmembrane region" description="Helical" evidence="4">
    <location>
        <begin position="271"/>
        <end position="294"/>
    </location>
</feature>
<comment type="similarity">
    <text evidence="1">Belongs to the putative lipase ROG1 family.</text>
</comment>
<evidence type="ECO:0000256" key="4">
    <source>
        <dbReference type="SAM" id="Phobius"/>
    </source>
</evidence>
<protein>
    <recommendedName>
        <fullName evidence="5">DUF676 domain-containing protein</fullName>
    </recommendedName>
</protein>
<accession>A0AAN7WC06</accession>